<sequence length="613" mass="67321">MHPTILIFNSTLLLVLTILAYPLATTLDPAPLKSTWAITQVKTAVQLAFFISLLPLCIFLDQGMEAITTNWTWTNTMTFDLNMSFKFDQFSIIFTPIALYVTWSILEFASWYMSADPNMNRFFKYLLMFLIAMIVLTTANNMFQLFIGWEGVGIMSFLLIGWWSGRADANTAALQAVIYNRVGDIGLILSMAWLAMNSNSWEIQQIFAVSKETDLTLPLMGLILAATGKSAQFGLHPWLPAAMEGPTPVSALLHSSTMVVAGIFLLIRLHPMMQNNQTALTTCLCLGALTTLFTAICALTQNDIKKIVAFSTSSQLGLMMVTIGLNQPQLAFFHICTHAFFKAMLFLCSGSIIHSLNDEQDIRKMGGLHRMMPLTSSCMTIGSLALTGTPFLAGFFSKDAIIEALNTSLINAWALTLTLVATSFTAVYSLRIIFFASMGQPRHLSLSPINENNSTLTKPIKRLAWGSIIAGLIITSNFMPTKTQVMTMPEELKLGALTVTILGFIAAIELTNLTTKQLKTTPDTTTHNFSNMLGFFPSIVHRITPKLLLTLGQSAATQMVDQTWLEKAGPKGATTTQIPIIKTINDPQQGLIKTYLGVFLLTVSLATLIVASI</sequence>
<evidence type="ECO:0000256" key="6">
    <source>
        <dbReference type="ARBA" id="ARBA00022692"/>
    </source>
</evidence>
<keyword evidence="13 16" id="KW-0496">Mitochondrion</keyword>
<evidence type="ECO:0000256" key="13">
    <source>
        <dbReference type="ARBA" id="ARBA00023128"/>
    </source>
</evidence>
<evidence type="ECO:0000313" key="20">
    <source>
        <dbReference type="EMBL" id="AKI32574.1"/>
    </source>
</evidence>
<name>A0A0U2BXQ0_9TELE</name>
<evidence type="ECO:0000256" key="8">
    <source>
        <dbReference type="ARBA" id="ARBA00022967"/>
    </source>
</evidence>
<feature type="transmembrane region" description="Helical" evidence="16">
    <location>
        <begin position="492"/>
        <end position="510"/>
    </location>
</feature>
<dbReference type="NCBIfam" id="TIGR01974">
    <property type="entry name" value="NDH_I_L"/>
    <property type="match status" value="1"/>
</dbReference>
<feature type="transmembrane region" description="Helical" evidence="16">
    <location>
        <begin position="331"/>
        <end position="353"/>
    </location>
</feature>
<protein>
    <recommendedName>
        <fullName evidence="3 16">NADH-ubiquinone oxidoreductase chain 5</fullName>
        <ecNumber evidence="2 16">7.1.1.2</ecNumber>
    </recommendedName>
</protein>
<feature type="transmembrane region" description="Helical" evidence="16">
    <location>
        <begin position="463"/>
        <end position="480"/>
    </location>
</feature>
<evidence type="ECO:0000256" key="16">
    <source>
        <dbReference type="RuleBase" id="RU003404"/>
    </source>
</evidence>
<keyword evidence="6 16" id="KW-0812">Transmembrane</keyword>
<gene>
    <name evidence="20" type="primary">ND5</name>
</gene>
<dbReference type="GO" id="GO:0005743">
    <property type="term" value="C:mitochondrial inner membrane"/>
    <property type="evidence" value="ECO:0007669"/>
    <property type="project" value="UniProtKB-SubCell"/>
</dbReference>
<feature type="transmembrane region" description="Helical" evidence="16">
    <location>
        <begin position="279"/>
        <end position="300"/>
    </location>
</feature>
<feature type="domain" description="NADH dehydrogenase subunit 5 C-terminal" evidence="19">
    <location>
        <begin position="428"/>
        <end position="609"/>
    </location>
</feature>
<geneLocation type="mitochondrion" evidence="20"/>
<keyword evidence="7" id="KW-0999">Mitochondrion inner membrane</keyword>
<dbReference type="GO" id="GO:0042773">
    <property type="term" value="P:ATP synthesis coupled electron transport"/>
    <property type="evidence" value="ECO:0007669"/>
    <property type="project" value="InterPro"/>
</dbReference>
<dbReference type="InterPro" id="IPR018393">
    <property type="entry name" value="NADHpl_OxRdtase_5_subgr"/>
</dbReference>
<dbReference type="RefSeq" id="YP_009144188.1">
    <property type="nucleotide sequence ID" value="NC_027240.1"/>
</dbReference>
<keyword evidence="11 16" id="KW-0520">NAD</keyword>
<accession>A0A0U2BXQ0</accession>
<evidence type="ECO:0000256" key="5">
    <source>
        <dbReference type="ARBA" id="ARBA00022660"/>
    </source>
</evidence>
<evidence type="ECO:0000259" key="18">
    <source>
        <dbReference type="Pfam" id="PF00662"/>
    </source>
</evidence>
<keyword evidence="5" id="KW-0679">Respiratory chain</keyword>
<dbReference type="EC" id="7.1.1.2" evidence="2 16"/>
<dbReference type="AlphaFoldDB" id="A0A0U2BXQ0"/>
<feature type="domain" description="NADH:quinone oxidoreductase/Mrp antiporter transmembrane" evidence="17">
    <location>
        <begin position="139"/>
        <end position="422"/>
    </location>
</feature>
<comment type="similarity">
    <text evidence="16">Belongs to the complex I subunit 5 family.</text>
</comment>
<dbReference type="PANTHER" id="PTHR42829">
    <property type="entry name" value="NADH-UBIQUINONE OXIDOREDUCTASE CHAIN 5"/>
    <property type="match status" value="1"/>
</dbReference>
<dbReference type="Pfam" id="PF06455">
    <property type="entry name" value="NADH5_C"/>
    <property type="match status" value="1"/>
</dbReference>
<dbReference type="PANTHER" id="PTHR42829:SF2">
    <property type="entry name" value="NADH-UBIQUINONE OXIDOREDUCTASE CHAIN 5"/>
    <property type="match status" value="1"/>
</dbReference>
<keyword evidence="12 16" id="KW-0830">Ubiquinone</keyword>
<organism evidence="20">
    <name type="scientific">Gymnomuraena zebra</name>
    <name type="common">zebra moray</name>
    <dbReference type="NCBI Taxonomy" id="876649"/>
    <lineage>
        <taxon>Eukaryota</taxon>
        <taxon>Metazoa</taxon>
        <taxon>Chordata</taxon>
        <taxon>Craniata</taxon>
        <taxon>Vertebrata</taxon>
        <taxon>Euteleostomi</taxon>
        <taxon>Actinopterygii</taxon>
        <taxon>Neopterygii</taxon>
        <taxon>Teleostei</taxon>
        <taxon>Anguilliformes</taxon>
        <taxon>Muraenidae</taxon>
        <taxon>Gymnomuraena</taxon>
    </lineage>
</organism>
<comment type="function">
    <text evidence="16">Core subunit of the mitochondrial membrane respiratory chain NADH dehydrogenase (Complex I) which catalyzes electron transfer from NADH through the respiratory chain, using ubiquinone as an electron acceptor. Essential for the catalytic activity and assembly of complex I.</text>
</comment>
<evidence type="ECO:0000259" key="17">
    <source>
        <dbReference type="Pfam" id="PF00361"/>
    </source>
</evidence>
<evidence type="ECO:0000256" key="3">
    <source>
        <dbReference type="ARBA" id="ARBA00021096"/>
    </source>
</evidence>
<comment type="catalytic activity">
    <reaction evidence="15 16">
        <text>a ubiquinone + NADH + 5 H(+)(in) = a ubiquinol + NAD(+) + 4 H(+)(out)</text>
        <dbReference type="Rhea" id="RHEA:29091"/>
        <dbReference type="Rhea" id="RHEA-COMP:9565"/>
        <dbReference type="Rhea" id="RHEA-COMP:9566"/>
        <dbReference type="ChEBI" id="CHEBI:15378"/>
        <dbReference type="ChEBI" id="CHEBI:16389"/>
        <dbReference type="ChEBI" id="CHEBI:17976"/>
        <dbReference type="ChEBI" id="CHEBI:57540"/>
        <dbReference type="ChEBI" id="CHEBI:57945"/>
        <dbReference type="EC" id="7.1.1.2"/>
    </reaction>
</comment>
<dbReference type="InterPro" id="IPR003945">
    <property type="entry name" value="NU5C-like"/>
</dbReference>
<dbReference type="GeneID" id="24572291"/>
<evidence type="ECO:0000256" key="14">
    <source>
        <dbReference type="ARBA" id="ARBA00023136"/>
    </source>
</evidence>
<dbReference type="InterPro" id="IPR001516">
    <property type="entry name" value="Proton_antipo_N"/>
</dbReference>
<evidence type="ECO:0000256" key="15">
    <source>
        <dbReference type="ARBA" id="ARBA00049551"/>
    </source>
</evidence>
<dbReference type="InterPro" id="IPR010934">
    <property type="entry name" value="NADH_DH_su5_C"/>
</dbReference>
<keyword evidence="9" id="KW-0249">Electron transport</keyword>
<keyword evidence="14 16" id="KW-0472">Membrane</keyword>
<feature type="transmembrane region" description="Helical" evidence="16">
    <location>
        <begin position="374"/>
        <end position="393"/>
    </location>
</feature>
<dbReference type="EMBL" id="KP793920">
    <property type="protein sequence ID" value="AKI32574.1"/>
    <property type="molecule type" value="Genomic_DNA"/>
</dbReference>
<evidence type="ECO:0000256" key="10">
    <source>
        <dbReference type="ARBA" id="ARBA00022989"/>
    </source>
</evidence>
<feature type="transmembrane region" description="Helical" evidence="16">
    <location>
        <begin position="413"/>
        <end position="434"/>
    </location>
</feature>
<evidence type="ECO:0000256" key="7">
    <source>
        <dbReference type="ARBA" id="ARBA00022792"/>
    </source>
</evidence>
<keyword evidence="10 16" id="KW-1133">Transmembrane helix</keyword>
<dbReference type="PRINTS" id="PR01434">
    <property type="entry name" value="NADHDHGNASE5"/>
</dbReference>
<dbReference type="GO" id="GO:0008137">
    <property type="term" value="F:NADH dehydrogenase (ubiquinone) activity"/>
    <property type="evidence" value="ECO:0007669"/>
    <property type="project" value="UniProtKB-EC"/>
</dbReference>
<dbReference type="Pfam" id="PF00662">
    <property type="entry name" value="Proton_antipo_N"/>
    <property type="match status" value="1"/>
</dbReference>
<keyword evidence="8" id="KW-1278">Translocase</keyword>
<evidence type="ECO:0000256" key="11">
    <source>
        <dbReference type="ARBA" id="ARBA00023027"/>
    </source>
</evidence>
<dbReference type="CTD" id="4540"/>
<evidence type="ECO:0000256" key="12">
    <source>
        <dbReference type="ARBA" id="ARBA00023075"/>
    </source>
</evidence>
<keyword evidence="4 16" id="KW-0813">Transport</keyword>
<feature type="transmembrane region" description="Helical" evidence="16">
    <location>
        <begin position="591"/>
        <end position="611"/>
    </location>
</feature>
<feature type="transmembrane region" description="Helical" evidence="16">
    <location>
        <begin position="177"/>
        <end position="195"/>
    </location>
</feature>
<evidence type="ECO:0000256" key="2">
    <source>
        <dbReference type="ARBA" id="ARBA00012944"/>
    </source>
</evidence>
<dbReference type="GO" id="GO:0003954">
    <property type="term" value="F:NADH dehydrogenase activity"/>
    <property type="evidence" value="ECO:0007669"/>
    <property type="project" value="TreeGrafter"/>
</dbReference>
<reference evidence="20" key="1">
    <citation type="journal article" date="2015" name="Mitochondrial DNA">
        <title>Next generation sequencing yields the complete mitochondrial genome of the Zebra moray, Gymnomuraena zebra (Anguilliformes: Muraenidae).</title>
        <authorList>
            <person name="Loh K.H."/>
            <person name="Shao K.T."/>
            <person name="Chen H.M."/>
            <person name="Chen C.H."/>
            <person name="Chong V.C."/>
            <person name="Loo P.L."/>
            <person name="Shen K.N."/>
            <person name="Hsiao C."/>
        </authorList>
    </citation>
    <scope>NUCLEOTIDE SEQUENCE</scope>
</reference>
<feature type="transmembrane region" description="Helical" evidence="16">
    <location>
        <begin position="122"/>
        <end position="139"/>
    </location>
</feature>
<evidence type="ECO:0000256" key="1">
    <source>
        <dbReference type="ARBA" id="ARBA00004448"/>
    </source>
</evidence>
<proteinExistence type="inferred from homology"/>
<evidence type="ECO:0000259" key="19">
    <source>
        <dbReference type="Pfam" id="PF06455"/>
    </source>
</evidence>
<feature type="domain" description="NADH-Ubiquinone oxidoreductase (complex I) chain 5 N-terminal" evidence="18">
    <location>
        <begin position="73"/>
        <end position="123"/>
    </location>
</feature>
<reference evidence="20" key="2">
    <citation type="submission" date="2015-02" db="EMBL/GenBank/DDBJ databases">
        <authorList>
            <person name="Chooi Y.-H."/>
        </authorList>
    </citation>
    <scope>NUCLEOTIDE SEQUENCE</scope>
</reference>
<comment type="subcellular location">
    <subcellularLocation>
        <location evidence="1">Mitochondrion inner membrane</location>
        <topology evidence="1">Multi-pass membrane protein</topology>
    </subcellularLocation>
</comment>
<feature type="transmembrane region" description="Helical" evidence="16">
    <location>
        <begin position="145"/>
        <end position="165"/>
    </location>
</feature>
<feature type="transmembrane region" description="Helical" evidence="16">
    <location>
        <begin position="247"/>
        <end position="267"/>
    </location>
</feature>
<dbReference type="InterPro" id="IPR001750">
    <property type="entry name" value="ND/Mrp_TM"/>
</dbReference>
<dbReference type="Pfam" id="PF00361">
    <property type="entry name" value="Proton_antipo_M"/>
    <property type="match status" value="1"/>
</dbReference>
<evidence type="ECO:0000256" key="9">
    <source>
        <dbReference type="ARBA" id="ARBA00022982"/>
    </source>
</evidence>
<feature type="transmembrane region" description="Helical" evidence="16">
    <location>
        <begin position="90"/>
        <end position="110"/>
    </location>
</feature>
<evidence type="ECO:0000256" key="4">
    <source>
        <dbReference type="ARBA" id="ARBA00022448"/>
    </source>
</evidence>
<dbReference type="GO" id="GO:0015990">
    <property type="term" value="P:electron transport coupled proton transport"/>
    <property type="evidence" value="ECO:0007669"/>
    <property type="project" value="TreeGrafter"/>
</dbReference>
<feature type="transmembrane region" description="Helical" evidence="16">
    <location>
        <begin position="6"/>
        <end position="24"/>
    </location>
</feature>